<keyword evidence="5 6" id="KW-0472">Membrane</keyword>
<keyword evidence="4 6" id="KW-1133">Transmembrane helix</keyword>
<name>A0A948RVZ0_UNCEI</name>
<feature type="transmembrane region" description="Helical" evidence="6">
    <location>
        <begin position="93"/>
        <end position="119"/>
    </location>
</feature>
<dbReference type="GO" id="GO:0140359">
    <property type="term" value="F:ABC-type transporter activity"/>
    <property type="evidence" value="ECO:0007669"/>
    <property type="project" value="InterPro"/>
</dbReference>
<dbReference type="InterPro" id="IPR051449">
    <property type="entry name" value="ABC-2_transporter_component"/>
</dbReference>
<dbReference type="EMBL" id="JAHJDP010000042">
    <property type="protein sequence ID" value="MBU2690976.1"/>
    <property type="molecule type" value="Genomic_DNA"/>
</dbReference>
<feature type="transmembrane region" description="Helical" evidence="6">
    <location>
        <begin position="159"/>
        <end position="184"/>
    </location>
</feature>
<gene>
    <name evidence="7" type="ORF">KJ970_08605</name>
</gene>
<comment type="caution">
    <text evidence="7">The sequence shown here is derived from an EMBL/GenBank/DDBJ whole genome shotgun (WGS) entry which is preliminary data.</text>
</comment>
<evidence type="ECO:0000256" key="3">
    <source>
        <dbReference type="ARBA" id="ARBA00022692"/>
    </source>
</evidence>
<dbReference type="AlphaFoldDB" id="A0A948RVZ0"/>
<evidence type="ECO:0000313" key="7">
    <source>
        <dbReference type="EMBL" id="MBU2690976.1"/>
    </source>
</evidence>
<proteinExistence type="predicted"/>
<organism evidence="7 8">
    <name type="scientific">Eiseniibacteriota bacterium</name>
    <dbReference type="NCBI Taxonomy" id="2212470"/>
    <lineage>
        <taxon>Bacteria</taxon>
        <taxon>Candidatus Eiseniibacteriota</taxon>
    </lineage>
</organism>
<reference evidence="7" key="1">
    <citation type="submission" date="2021-05" db="EMBL/GenBank/DDBJ databases">
        <title>Energy efficiency and biological interactions define the core microbiome of deep oligotrophic groundwater.</title>
        <authorList>
            <person name="Mehrshad M."/>
            <person name="Lopez-Fernandez M."/>
            <person name="Bell E."/>
            <person name="Bernier-Latmani R."/>
            <person name="Bertilsson S."/>
            <person name="Dopson M."/>
        </authorList>
    </citation>
    <scope>NUCLEOTIDE SEQUENCE</scope>
    <source>
        <strain evidence="7">Modern_marine.mb.64</strain>
    </source>
</reference>
<feature type="transmembrane region" description="Helical" evidence="6">
    <location>
        <begin position="20"/>
        <end position="41"/>
    </location>
</feature>
<evidence type="ECO:0000256" key="5">
    <source>
        <dbReference type="ARBA" id="ARBA00023136"/>
    </source>
</evidence>
<feature type="transmembrane region" description="Helical" evidence="6">
    <location>
        <begin position="131"/>
        <end position="152"/>
    </location>
</feature>
<evidence type="ECO:0000256" key="1">
    <source>
        <dbReference type="ARBA" id="ARBA00004651"/>
    </source>
</evidence>
<dbReference type="Pfam" id="PF12679">
    <property type="entry name" value="ABC2_membrane_2"/>
    <property type="match status" value="1"/>
</dbReference>
<sequence length="238" mass="26820">MSNVLAVFRKEFRSYFNSAIAYVFITIFLVLSIWLFFRSFFLINQASMRDFFGLIPLVFLLFVPAVTMRLWAEERKMGTMELLMTLPVTDFQVVFGKYLASLAFLSLTVILTFPLALMVEGLGNPDWGPIIGSYIGAMLLGGAYLAIGLFISSLTENQIVAFIISVVACFLLFIIGEDIVLYSIPVWLRSFCQALGLGAHFDSVGRGVIDSRDVIFYLSLIGFFLYLNVRSIEKRSWA</sequence>
<evidence type="ECO:0000256" key="2">
    <source>
        <dbReference type="ARBA" id="ARBA00022475"/>
    </source>
</evidence>
<feature type="transmembrane region" description="Helical" evidence="6">
    <location>
        <begin position="214"/>
        <end position="232"/>
    </location>
</feature>
<evidence type="ECO:0000256" key="6">
    <source>
        <dbReference type="SAM" id="Phobius"/>
    </source>
</evidence>
<keyword evidence="2" id="KW-1003">Cell membrane</keyword>
<keyword evidence="3 6" id="KW-0812">Transmembrane</keyword>
<protein>
    <submittedName>
        <fullName evidence="7">ABC transporter permease subunit</fullName>
    </submittedName>
</protein>
<evidence type="ECO:0000256" key="4">
    <source>
        <dbReference type="ARBA" id="ARBA00022989"/>
    </source>
</evidence>
<evidence type="ECO:0000313" key="8">
    <source>
        <dbReference type="Proteomes" id="UP000777784"/>
    </source>
</evidence>
<feature type="transmembrane region" description="Helical" evidence="6">
    <location>
        <begin position="53"/>
        <end position="72"/>
    </location>
</feature>
<accession>A0A948RVZ0</accession>
<dbReference type="PANTHER" id="PTHR30294">
    <property type="entry name" value="MEMBRANE COMPONENT OF ABC TRANSPORTER YHHJ-RELATED"/>
    <property type="match status" value="1"/>
</dbReference>
<dbReference type="GO" id="GO:0005886">
    <property type="term" value="C:plasma membrane"/>
    <property type="evidence" value="ECO:0007669"/>
    <property type="project" value="UniProtKB-SubCell"/>
</dbReference>
<dbReference type="PANTHER" id="PTHR30294:SF29">
    <property type="entry name" value="MULTIDRUG ABC TRANSPORTER PERMEASE YBHS-RELATED"/>
    <property type="match status" value="1"/>
</dbReference>
<comment type="subcellular location">
    <subcellularLocation>
        <location evidence="1">Cell membrane</location>
        <topology evidence="1">Multi-pass membrane protein</topology>
    </subcellularLocation>
</comment>
<dbReference type="Proteomes" id="UP000777784">
    <property type="component" value="Unassembled WGS sequence"/>
</dbReference>